<dbReference type="EMBL" id="KB007974">
    <property type="protein sequence ID" value="ELR17763.1"/>
    <property type="molecule type" value="Genomic_DNA"/>
</dbReference>
<dbReference type="SUPFAM" id="SSF50729">
    <property type="entry name" value="PH domain-like"/>
    <property type="match status" value="1"/>
</dbReference>
<dbReference type="PROSITE" id="PS50003">
    <property type="entry name" value="PH_DOMAIN"/>
    <property type="match status" value="1"/>
</dbReference>
<accession>L8GYZ9</accession>
<feature type="compositionally biased region" description="Polar residues" evidence="1">
    <location>
        <begin position="11"/>
        <end position="23"/>
    </location>
</feature>
<organism evidence="3 4">
    <name type="scientific">Acanthamoeba castellanii (strain ATCC 30010 / Neff)</name>
    <dbReference type="NCBI Taxonomy" id="1257118"/>
    <lineage>
        <taxon>Eukaryota</taxon>
        <taxon>Amoebozoa</taxon>
        <taxon>Discosea</taxon>
        <taxon>Longamoebia</taxon>
        <taxon>Centramoebida</taxon>
        <taxon>Acanthamoebidae</taxon>
        <taxon>Acanthamoeba</taxon>
    </lineage>
</organism>
<dbReference type="Gene3D" id="2.30.29.30">
    <property type="entry name" value="Pleckstrin-homology domain (PH domain)/Phosphotyrosine-binding domain (PTB)"/>
    <property type="match status" value="1"/>
</dbReference>
<feature type="compositionally biased region" description="Basic residues" evidence="1">
    <location>
        <begin position="118"/>
        <end position="129"/>
    </location>
</feature>
<feature type="region of interest" description="Disordered" evidence="1">
    <location>
        <begin position="327"/>
        <end position="410"/>
    </location>
</feature>
<evidence type="ECO:0000313" key="4">
    <source>
        <dbReference type="Proteomes" id="UP000011083"/>
    </source>
</evidence>
<dbReference type="KEGG" id="acan:ACA1_065830"/>
<proteinExistence type="predicted"/>
<dbReference type="InterPro" id="IPR001849">
    <property type="entry name" value="PH_domain"/>
</dbReference>
<evidence type="ECO:0000259" key="2">
    <source>
        <dbReference type="PROSITE" id="PS50003"/>
    </source>
</evidence>
<keyword evidence="4" id="KW-1185">Reference proteome</keyword>
<dbReference type="InterPro" id="IPR011993">
    <property type="entry name" value="PH-like_dom_sf"/>
</dbReference>
<feature type="region of interest" description="Disordered" evidence="1">
    <location>
        <begin position="1"/>
        <end position="159"/>
    </location>
</feature>
<feature type="compositionally biased region" description="Basic and acidic residues" evidence="1">
    <location>
        <begin position="360"/>
        <end position="376"/>
    </location>
</feature>
<dbReference type="GeneID" id="14917992"/>
<feature type="compositionally biased region" description="Basic and acidic residues" evidence="1">
    <location>
        <begin position="40"/>
        <end position="69"/>
    </location>
</feature>
<reference evidence="3 4" key="1">
    <citation type="journal article" date="2013" name="Genome Biol.">
        <title>Genome of Acanthamoeba castellanii highlights extensive lateral gene transfer and early evolution of tyrosine kinase signaling.</title>
        <authorList>
            <person name="Clarke M."/>
            <person name="Lohan A.J."/>
            <person name="Liu B."/>
            <person name="Lagkouvardos I."/>
            <person name="Roy S."/>
            <person name="Zafar N."/>
            <person name="Bertelli C."/>
            <person name="Schilde C."/>
            <person name="Kianianmomeni A."/>
            <person name="Burglin T.R."/>
            <person name="Frech C."/>
            <person name="Turcotte B."/>
            <person name="Kopec K.O."/>
            <person name="Synnott J.M."/>
            <person name="Choo C."/>
            <person name="Paponov I."/>
            <person name="Finkler A."/>
            <person name="Soon Heng Tan C."/>
            <person name="Hutchins A.P."/>
            <person name="Weinmeier T."/>
            <person name="Rattei T."/>
            <person name="Chu J.S."/>
            <person name="Gimenez G."/>
            <person name="Irimia M."/>
            <person name="Rigden D.J."/>
            <person name="Fitzpatrick D.A."/>
            <person name="Lorenzo-Morales J."/>
            <person name="Bateman A."/>
            <person name="Chiu C.H."/>
            <person name="Tang P."/>
            <person name="Hegemann P."/>
            <person name="Fromm H."/>
            <person name="Raoult D."/>
            <person name="Greub G."/>
            <person name="Miranda-Saavedra D."/>
            <person name="Chen N."/>
            <person name="Nash P."/>
            <person name="Ginger M.L."/>
            <person name="Horn M."/>
            <person name="Schaap P."/>
            <person name="Caler L."/>
            <person name="Loftus B."/>
        </authorList>
    </citation>
    <scope>NUCLEOTIDE SEQUENCE [LARGE SCALE GENOMIC DNA]</scope>
    <source>
        <strain evidence="3 4">Neff</strain>
    </source>
</reference>
<dbReference type="AlphaFoldDB" id="L8GYZ9"/>
<evidence type="ECO:0000313" key="3">
    <source>
        <dbReference type="EMBL" id="ELR17763.1"/>
    </source>
</evidence>
<feature type="domain" description="PH" evidence="2">
    <location>
        <begin position="200"/>
        <end position="314"/>
    </location>
</feature>
<gene>
    <name evidence="3" type="ORF">ACA1_065830</name>
</gene>
<evidence type="ECO:0000256" key="1">
    <source>
        <dbReference type="SAM" id="MobiDB-lite"/>
    </source>
</evidence>
<dbReference type="OrthoDB" id="63267at2759"/>
<feature type="compositionally biased region" description="Basic and acidic residues" evidence="1">
    <location>
        <begin position="384"/>
        <end position="394"/>
    </location>
</feature>
<dbReference type="Proteomes" id="UP000011083">
    <property type="component" value="Unassembled WGS sequence"/>
</dbReference>
<name>L8GYZ9_ACACF</name>
<dbReference type="VEuPathDB" id="AmoebaDB:ACA1_065830"/>
<dbReference type="InterPro" id="IPR051707">
    <property type="entry name" value="PI-Interact_SigTrans_Reg"/>
</dbReference>
<dbReference type="Pfam" id="PF00169">
    <property type="entry name" value="PH"/>
    <property type="match status" value="1"/>
</dbReference>
<dbReference type="SMART" id="SM00233">
    <property type="entry name" value="PH"/>
    <property type="match status" value="1"/>
</dbReference>
<sequence>MTSLVRKLTALFSSNNTNQQQQKPEAKVDEGEPVATDPAAEGRDAKREKEDTEATRAEKEDTVNDKGEGNSEEEGTQAGYSSPLRAGSGTIETDNAREGENEEKKASAEDEPRVKGAGAKRTKQKKKVTLRTADGTRTTNNESDEKKASGTAAAEQRERRPTLVGRLRTHSLANIFKLVSAEPAAEQEGALLDPADAEGPAERDGLLFKEGGQWKTWKQRWFILKNAKLFYRAADSTKLLGKIDLLNAKLSLEERYTNPEFEMRTCLVITCREATRGSGGAVSPRKQVVRKYYLFAEAYFATGKWLEAMKLSVARVAREERRRMRAESCEAASGGGGRGDAGLTSSGRLWTSSTLTPTARRPDGAKNEEETTTRGNEEEEQEEKNEPAEQRENEENTPEAPADASSEPVTIPMRLQILLFSTQANGQY</sequence>
<feature type="compositionally biased region" description="Basic and acidic residues" evidence="1">
    <location>
        <begin position="94"/>
        <end position="114"/>
    </location>
</feature>
<dbReference type="RefSeq" id="XP_004339776.1">
    <property type="nucleotide sequence ID" value="XM_004339728.1"/>
</dbReference>
<dbReference type="PANTHER" id="PTHR14336">
    <property type="entry name" value="TANDEM PH DOMAIN CONTAINING PROTEIN"/>
    <property type="match status" value="1"/>
</dbReference>
<protein>
    <recommendedName>
        <fullName evidence="2">PH domain-containing protein</fullName>
    </recommendedName>
</protein>
<feature type="compositionally biased region" description="Polar residues" evidence="1">
    <location>
        <begin position="348"/>
        <end position="357"/>
    </location>
</feature>